<feature type="active site" description="Nucleophile" evidence="11">
    <location>
        <position position="127"/>
    </location>
</feature>
<evidence type="ECO:0000256" key="7">
    <source>
        <dbReference type="ARBA" id="ARBA00022801"/>
    </source>
</evidence>
<dbReference type="OrthoDB" id="3225429at2759"/>
<dbReference type="GO" id="GO:0005576">
    <property type="term" value="C:extracellular region"/>
    <property type="evidence" value="ECO:0007669"/>
    <property type="project" value="UniProtKB-SubCell"/>
</dbReference>
<feature type="active site" evidence="11">
    <location>
        <position position="184"/>
    </location>
</feature>
<feature type="disulfide bond" evidence="12">
    <location>
        <begin position="178"/>
        <end position="187"/>
    </location>
</feature>
<feature type="chain" id="PRO_5040470925" description="Cutinase" evidence="14">
    <location>
        <begin position="16"/>
        <end position="223"/>
    </location>
</feature>
<protein>
    <recommendedName>
        <fullName evidence="3 13">Cutinase</fullName>
        <ecNumber evidence="3 13">3.1.1.74</ecNumber>
    </recommendedName>
</protein>
<dbReference type="Gene3D" id="3.40.50.1820">
    <property type="entry name" value="alpha/beta hydrolase"/>
    <property type="match status" value="1"/>
</dbReference>
<dbReference type="InterPro" id="IPR000675">
    <property type="entry name" value="Cutinase/axe"/>
</dbReference>
<dbReference type="InterPro" id="IPR011150">
    <property type="entry name" value="Cutinase_monf"/>
</dbReference>
<feature type="active site" description="Proton donor/acceptor" evidence="11">
    <location>
        <position position="199"/>
    </location>
</feature>
<dbReference type="AlphaFoldDB" id="A0A9P9IUE1"/>
<evidence type="ECO:0000256" key="12">
    <source>
        <dbReference type="PIRSR" id="PIRSR611150-2"/>
    </source>
</evidence>
<feature type="disulfide bond" evidence="12">
    <location>
        <begin position="40"/>
        <end position="116"/>
    </location>
</feature>
<comment type="function">
    <text evidence="13">Catalyzes the hydrolysis of complex carboxylic polyesters found in the cell wall of plants. Degrades cutin, a macromolecule that forms the structure of the plant cuticle.</text>
</comment>
<keyword evidence="5 13" id="KW-0964">Secreted</keyword>
<reference evidence="15" key="1">
    <citation type="journal article" date="2021" name="Nat. Commun.">
        <title>Genetic determinants of endophytism in the Arabidopsis root mycobiome.</title>
        <authorList>
            <person name="Mesny F."/>
            <person name="Miyauchi S."/>
            <person name="Thiergart T."/>
            <person name="Pickel B."/>
            <person name="Atanasova L."/>
            <person name="Karlsson M."/>
            <person name="Huettel B."/>
            <person name="Barry K.W."/>
            <person name="Haridas S."/>
            <person name="Chen C."/>
            <person name="Bauer D."/>
            <person name="Andreopoulos W."/>
            <person name="Pangilinan J."/>
            <person name="LaButti K."/>
            <person name="Riley R."/>
            <person name="Lipzen A."/>
            <person name="Clum A."/>
            <person name="Drula E."/>
            <person name="Henrissat B."/>
            <person name="Kohler A."/>
            <person name="Grigoriev I.V."/>
            <person name="Martin F.M."/>
            <person name="Hacquard S."/>
        </authorList>
    </citation>
    <scope>NUCLEOTIDE SEQUENCE</scope>
    <source>
        <strain evidence="15">MPI-CAGE-AT-0147</strain>
    </source>
</reference>
<evidence type="ECO:0000256" key="5">
    <source>
        <dbReference type="ARBA" id="ARBA00022525"/>
    </source>
</evidence>
<comment type="catalytic activity">
    <reaction evidence="10 13">
        <text>cutin + H2O = cutin monomers.</text>
        <dbReference type="EC" id="3.1.1.74"/>
    </reaction>
</comment>
<evidence type="ECO:0000256" key="8">
    <source>
        <dbReference type="ARBA" id="ARBA00023026"/>
    </source>
</evidence>
<evidence type="ECO:0000256" key="6">
    <source>
        <dbReference type="ARBA" id="ARBA00022729"/>
    </source>
</evidence>
<dbReference type="EMBL" id="JAGMUV010000015">
    <property type="protein sequence ID" value="KAH7133817.1"/>
    <property type="molecule type" value="Genomic_DNA"/>
</dbReference>
<proteinExistence type="inferred from homology"/>
<evidence type="ECO:0000256" key="11">
    <source>
        <dbReference type="PIRSR" id="PIRSR611150-1"/>
    </source>
</evidence>
<accession>A0A9P9IUE1</accession>
<name>A0A9P9IUE1_9HYPO</name>
<keyword evidence="9 12" id="KW-1015">Disulfide bond</keyword>
<dbReference type="PANTHER" id="PTHR48250:SF3">
    <property type="entry name" value="CUTINASE 1-RELATED"/>
    <property type="match status" value="1"/>
</dbReference>
<evidence type="ECO:0000256" key="14">
    <source>
        <dbReference type="SAM" id="SignalP"/>
    </source>
</evidence>
<dbReference type="GO" id="GO:0050525">
    <property type="term" value="F:cutinase activity"/>
    <property type="evidence" value="ECO:0007669"/>
    <property type="project" value="UniProtKB-UniRule"/>
</dbReference>
<comment type="similarity">
    <text evidence="2 13">Belongs to the cutinase family.</text>
</comment>
<sequence length="223" mass="23148">MKLATIFALAATSLAIPMNGKSSKRQSTGITANEFKEGGCNDIIMIWSRGSTEVGNMGTVVGPDLADNLKEAFPGQVAVQGVDYAALISTNFVAGGADPKGISEMQSILSDAISQCPNSTIVTGGYSQGAAINHRVIEALPADQMARIAGVIMFGDTQNAADDEQITNFSTDKTKIICAANPRDRVCDGVLNAAILPPHLSYGRNAGEGADFLVEKINAAQGA</sequence>
<evidence type="ECO:0000313" key="15">
    <source>
        <dbReference type="EMBL" id="KAH7133817.1"/>
    </source>
</evidence>
<evidence type="ECO:0000313" key="16">
    <source>
        <dbReference type="Proteomes" id="UP000738349"/>
    </source>
</evidence>
<dbReference type="InterPro" id="IPR029058">
    <property type="entry name" value="AB_hydrolase_fold"/>
</dbReference>
<feature type="signal peptide" evidence="14">
    <location>
        <begin position="1"/>
        <end position="15"/>
    </location>
</feature>
<dbReference type="EC" id="3.1.1.74" evidence="3 13"/>
<dbReference type="InterPro" id="IPR043580">
    <property type="entry name" value="CUTINASE_1"/>
</dbReference>
<keyword evidence="8" id="KW-0843">Virulence</keyword>
<evidence type="ECO:0000256" key="3">
    <source>
        <dbReference type="ARBA" id="ARBA00013095"/>
    </source>
</evidence>
<dbReference type="PRINTS" id="PR00129">
    <property type="entry name" value="CUTINASE"/>
</dbReference>
<dbReference type="PANTHER" id="PTHR48250">
    <property type="entry name" value="CUTINASE 2-RELATED"/>
    <property type="match status" value="1"/>
</dbReference>
<comment type="subcellular location">
    <subcellularLocation>
        <location evidence="1 13">Secreted</location>
    </subcellularLocation>
</comment>
<keyword evidence="6 14" id="KW-0732">Signal</keyword>
<evidence type="ECO:0000256" key="4">
    <source>
        <dbReference type="ARBA" id="ARBA00022487"/>
    </source>
</evidence>
<gene>
    <name evidence="15" type="ORF">EDB81DRAFT_904144</name>
</gene>
<dbReference type="SMART" id="SM01110">
    <property type="entry name" value="Cutinase"/>
    <property type="match status" value="1"/>
</dbReference>
<dbReference type="GO" id="GO:0016052">
    <property type="term" value="P:carbohydrate catabolic process"/>
    <property type="evidence" value="ECO:0007669"/>
    <property type="project" value="TreeGrafter"/>
</dbReference>
<dbReference type="PROSITE" id="PS00155">
    <property type="entry name" value="CUTINASE_1"/>
    <property type="match status" value="1"/>
</dbReference>
<keyword evidence="7 13" id="KW-0378">Hydrolase</keyword>
<dbReference type="Pfam" id="PF01083">
    <property type="entry name" value="Cutinase"/>
    <property type="match status" value="1"/>
</dbReference>
<evidence type="ECO:0000256" key="9">
    <source>
        <dbReference type="ARBA" id="ARBA00023157"/>
    </source>
</evidence>
<keyword evidence="16" id="KW-1185">Reference proteome</keyword>
<comment type="caution">
    <text evidence="15">The sequence shown here is derived from an EMBL/GenBank/DDBJ whole genome shotgun (WGS) entry which is preliminary data.</text>
</comment>
<organism evidence="15 16">
    <name type="scientific">Dactylonectria macrodidyma</name>
    <dbReference type="NCBI Taxonomy" id="307937"/>
    <lineage>
        <taxon>Eukaryota</taxon>
        <taxon>Fungi</taxon>
        <taxon>Dikarya</taxon>
        <taxon>Ascomycota</taxon>
        <taxon>Pezizomycotina</taxon>
        <taxon>Sordariomycetes</taxon>
        <taxon>Hypocreomycetidae</taxon>
        <taxon>Hypocreales</taxon>
        <taxon>Nectriaceae</taxon>
        <taxon>Dactylonectria</taxon>
    </lineage>
</organism>
<evidence type="ECO:0000256" key="13">
    <source>
        <dbReference type="RuleBase" id="RU361263"/>
    </source>
</evidence>
<evidence type="ECO:0000256" key="2">
    <source>
        <dbReference type="ARBA" id="ARBA00007534"/>
    </source>
</evidence>
<evidence type="ECO:0000256" key="10">
    <source>
        <dbReference type="ARBA" id="ARBA00034045"/>
    </source>
</evidence>
<dbReference type="Proteomes" id="UP000738349">
    <property type="component" value="Unassembled WGS sequence"/>
</dbReference>
<dbReference type="SUPFAM" id="SSF53474">
    <property type="entry name" value="alpha/beta-Hydrolases"/>
    <property type="match status" value="1"/>
</dbReference>
<evidence type="ECO:0000256" key="1">
    <source>
        <dbReference type="ARBA" id="ARBA00004613"/>
    </source>
</evidence>
<keyword evidence="4 13" id="KW-0719">Serine esterase</keyword>